<dbReference type="PANTHER" id="PTHR33223:SF11">
    <property type="entry name" value="ELEMENT PROTEIN, PUTATIVE-RELATED"/>
    <property type="match status" value="1"/>
</dbReference>
<keyword evidence="1" id="KW-0863">Zinc-finger</keyword>
<gene>
    <name evidence="3" type="ORF">RND81_09G166900</name>
</gene>
<sequence>MPRSHWFELVSFNPEPERILRARRNLNTELVQAEDLSTLDTTYEDFTFENPSYEEETFLISESAPPDTKMPKLSSHSEPTIASIPKGFKLPATTAGTFEIRPAFINLLERSQFGGSAAEDPGKHLVIFTDYCSTLSLAAGVTADKIKQLLFLFSLRDSAREWITDLDKTAAEITDWTSLALAFYKKYYPPQKTNPLRAQIINFRQFPFEDLNEAWIRFKRLVRSVPHHGFPDWLLCNQFYNSLYDDHRAILDSAANGRFQNNTDDDKAWNLIEEMATHTAEYRNMRGNSRKNGSDLSELATQIEALHAKLDKLEGSRSLGGVRHVHAMVQQEATCERCGTRGHSAVECMTSVDQVLAFQKNQQAPPYTPRPPVHNNPPSFTPPVAFNPPPSSSNTTRLEDMIQALMTQFQKSDNAKDASIKMLENQVSQLAANQKARRPGTLPSQLNNLHETANAIYLHSGTSYRGPEIPPIDAEKNEALVEDETDLIMEEIEETDQYVTEPTGIKCKPIGPMSEPIGTNDEPIGPDSKPIGTPNEPTSMSALEKNKDAAEDIVIPSYTAKPFFPNQQRSLPRKRNKLKRSFTLVNYAPIISWYYLYFCLAHAQFFDRLLRALSCFDYGQFWVIS</sequence>
<accession>A0AAW1INN3</accession>
<evidence type="ECO:0000256" key="1">
    <source>
        <dbReference type="PROSITE-ProRule" id="PRU00047"/>
    </source>
</evidence>
<evidence type="ECO:0000259" key="2">
    <source>
        <dbReference type="PROSITE" id="PS50158"/>
    </source>
</evidence>
<dbReference type="Pfam" id="PF03732">
    <property type="entry name" value="Retrotrans_gag"/>
    <property type="match status" value="1"/>
</dbReference>
<dbReference type="InterPro" id="IPR001878">
    <property type="entry name" value="Znf_CCHC"/>
</dbReference>
<evidence type="ECO:0000313" key="4">
    <source>
        <dbReference type="Proteomes" id="UP001443914"/>
    </source>
</evidence>
<dbReference type="GO" id="GO:0003676">
    <property type="term" value="F:nucleic acid binding"/>
    <property type="evidence" value="ECO:0007669"/>
    <property type="project" value="InterPro"/>
</dbReference>
<dbReference type="EMBL" id="JBDFQZ010000009">
    <property type="protein sequence ID" value="KAK9690965.1"/>
    <property type="molecule type" value="Genomic_DNA"/>
</dbReference>
<keyword evidence="4" id="KW-1185">Reference proteome</keyword>
<keyword evidence="1" id="KW-0862">Zinc</keyword>
<dbReference type="PANTHER" id="PTHR33223">
    <property type="entry name" value="CCHC-TYPE DOMAIN-CONTAINING PROTEIN"/>
    <property type="match status" value="1"/>
</dbReference>
<comment type="caution">
    <text evidence="3">The sequence shown here is derived from an EMBL/GenBank/DDBJ whole genome shotgun (WGS) entry which is preliminary data.</text>
</comment>
<organism evidence="3 4">
    <name type="scientific">Saponaria officinalis</name>
    <name type="common">Common soapwort</name>
    <name type="synonym">Lychnis saponaria</name>
    <dbReference type="NCBI Taxonomy" id="3572"/>
    <lineage>
        <taxon>Eukaryota</taxon>
        <taxon>Viridiplantae</taxon>
        <taxon>Streptophyta</taxon>
        <taxon>Embryophyta</taxon>
        <taxon>Tracheophyta</taxon>
        <taxon>Spermatophyta</taxon>
        <taxon>Magnoliopsida</taxon>
        <taxon>eudicotyledons</taxon>
        <taxon>Gunneridae</taxon>
        <taxon>Pentapetalae</taxon>
        <taxon>Caryophyllales</taxon>
        <taxon>Caryophyllaceae</taxon>
        <taxon>Caryophylleae</taxon>
        <taxon>Saponaria</taxon>
    </lineage>
</organism>
<dbReference type="GO" id="GO:0008270">
    <property type="term" value="F:zinc ion binding"/>
    <property type="evidence" value="ECO:0007669"/>
    <property type="project" value="UniProtKB-KW"/>
</dbReference>
<feature type="domain" description="CCHC-type" evidence="2">
    <location>
        <begin position="335"/>
        <end position="348"/>
    </location>
</feature>
<name>A0AAW1INN3_SAPOF</name>
<proteinExistence type="predicted"/>
<dbReference type="AlphaFoldDB" id="A0AAW1INN3"/>
<protein>
    <recommendedName>
        <fullName evidence="2">CCHC-type domain-containing protein</fullName>
    </recommendedName>
</protein>
<dbReference type="InterPro" id="IPR005162">
    <property type="entry name" value="Retrotrans_gag_dom"/>
</dbReference>
<evidence type="ECO:0000313" key="3">
    <source>
        <dbReference type="EMBL" id="KAK9690965.1"/>
    </source>
</evidence>
<keyword evidence="1" id="KW-0479">Metal-binding</keyword>
<reference evidence="3" key="1">
    <citation type="submission" date="2024-03" db="EMBL/GenBank/DDBJ databases">
        <title>WGS assembly of Saponaria officinalis var. Norfolk2.</title>
        <authorList>
            <person name="Jenkins J."/>
            <person name="Shu S."/>
            <person name="Grimwood J."/>
            <person name="Barry K."/>
            <person name="Goodstein D."/>
            <person name="Schmutz J."/>
            <person name="Leebens-Mack J."/>
            <person name="Osbourn A."/>
        </authorList>
    </citation>
    <scope>NUCLEOTIDE SEQUENCE [LARGE SCALE GENOMIC DNA]</scope>
    <source>
        <strain evidence="3">JIC</strain>
    </source>
</reference>
<dbReference type="Proteomes" id="UP001443914">
    <property type="component" value="Unassembled WGS sequence"/>
</dbReference>
<dbReference type="PROSITE" id="PS50158">
    <property type="entry name" value="ZF_CCHC"/>
    <property type="match status" value="1"/>
</dbReference>